<feature type="compositionally biased region" description="Polar residues" evidence="1">
    <location>
        <begin position="75"/>
        <end position="88"/>
    </location>
</feature>
<feature type="compositionally biased region" description="Low complexity" evidence="1">
    <location>
        <begin position="132"/>
        <end position="144"/>
    </location>
</feature>
<evidence type="ECO:0000259" key="3">
    <source>
        <dbReference type="PROSITE" id="PS50076"/>
    </source>
</evidence>
<dbReference type="AlphaFoldDB" id="M0ANX9"/>
<dbReference type="EMBL" id="AOIN01000059">
    <property type="protein sequence ID" value="ELY99078.1"/>
    <property type="molecule type" value="Genomic_DNA"/>
</dbReference>
<keyword evidence="5" id="KW-1185">Reference proteome</keyword>
<evidence type="ECO:0000313" key="5">
    <source>
        <dbReference type="Proteomes" id="UP000011693"/>
    </source>
</evidence>
<sequence>MGETYYDVLDVEPTATQDELESAYRERVLETHPDHNDAPDATEQFQRVSTAREVLTDEAERAQYDRLGHDAYARSQDSGPETQAGYASTNAATTAEQQTRQETNRGRRAGQRRTRDWSFEEIRQEAEREQARSQSGSRSSSRAGSRSRSRSGSHSQHTNDTQHSKQTQHQHDQTRTTTGTTSTGPESGGSATQTDSTADADTNVDFQYAVHDWNDEVELEWQGRTLDHQTVVGLACIWLLYPAFIYASLTPTFPTSANAIVAVCTLGLVAYLLTLPRIAAGIFGSWSLLVSVALLTIEAIPIAVLSIYGFLTLAGVWVPFGYALAVWWVLRP</sequence>
<keyword evidence="2" id="KW-0472">Membrane</keyword>
<feature type="compositionally biased region" description="Low complexity" evidence="1">
    <location>
        <begin position="175"/>
        <end position="199"/>
    </location>
</feature>
<dbReference type="PANTHER" id="PTHR43096">
    <property type="entry name" value="DNAJ HOMOLOG 1, MITOCHONDRIAL-RELATED"/>
    <property type="match status" value="1"/>
</dbReference>
<dbReference type="PRINTS" id="PR00625">
    <property type="entry name" value="JDOMAIN"/>
</dbReference>
<feature type="transmembrane region" description="Helical" evidence="2">
    <location>
        <begin position="255"/>
        <end position="274"/>
    </location>
</feature>
<accession>M0ANX9</accession>
<feature type="compositionally biased region" description="Low complexity" evidence="1">
    <location>
        <begin position="89"/>
        <end position="101"/>
    </location>
</feature>
<feature type="compositionally biased region" description="Basic and acidic residues" evidence="1">
    <location>
        <begin position="22"/>
        <end position="38"/>
    </location>
</feature>
<dbReference type="PROSITE" id="PS50076">
    <property type="entry name" value="DNAJ_2"/>
    <property type="match status" value="1"/>
</dbReference>
<comment type="caution">
    <text evidence="4">The sequence shown here is derived from an EMBL/GenBank/DDBJ whole genome shotgun (WGS) entry which is preliminary data.</text>
</comment>
<proteinExistence type="predicted"/>
<dbReference type="CDD" id="cd06257">
    <property type="entry name" value="DnaJ"/>
    <property type="match status" value="1"/>
</dbReference>
<dbReference type="OrthoDB" id="11397at2157"/>
<evidence type="ECO:0000256" key="2">
    <source>
        <dbReference type="SAM" id="Phobius"/>
    </source>
</evidence>
<dbReference type="Proteomes" id="UP000011693">
    <property type="component" value="Unassembled WGS sequence"/>
</dbReference>
<feature type="transmembrane region" description="Helical" evidence="2">
    <location>
        <begin position="286"/>
        <end position="304"/>
    </location>
</feature>
<dbReference type="PANTHER" id="PTHR43096:SF10">
    <property type="entry name" value="CHAPERONE PROTEIN DNAJ A6, CHLOROPLASTIC"/>
    <property type="match status" value="1"/>
</dbReference>
<gene>
    <name evidence="4" type="ORF">C482_11001</name>
</gene>
<feature type="transmembrane region" description="Helical" evidence="2">
    <location>
        <begin position="231"/>
        <end position="249"/>
    </location>
</feature>
<dbReference type="PATRIC" id="fig|1227492.4.peg.2169"/>
<dbReference type="GO" id="GO:0005737">
    <property type="term" value="C:cytoplasm"/>
    <property type="evidence" value="ECO:0007669"/>
    <property type="project" value="TreeGrafter"/>
</dbReference>
<dbReference type="Pfam" id="PF00226">
    <property type="entry name" value="DnaJ"/>
    <property type="match status" value="1"/>
</dbReference>
<dbReference type="STRING" id="1227492.C482_11001"/>
<dbReference type="SMART" id="SM00271">
    <property type="entry name" value="DnaJ"/>
    <property type="match status" value="1"/>
</dbReference>
<evidence type="ECO:0000256" key="1">
    <source>
        <dbReference type="SAM" id="MobiDB-lite"/>
    </source>
</evidence>
<feature type="compositionally biased region" description="Basic and acidic residues" evidence="1">
    <location>
        <begin position="113"/>
        <end position="131"/>
    </location>
</feature>
<dbReference type="InterPro" id="IPR001623">
    <property type="entry name" value="DnaJ_domain"/>
</dbReference>
<feature type="region of interest" description="Disordered" evidence="1">
    <location>
        <begin position="1"/>
        <end position="199"/>
    </location>
</feature>
<evidence type="ECO:0000313" key="4">
    <source>
        <dbReference type="EMBL" id="ELY99078.1"/>
    </source>
</evidence>
<dbReference type="GO" id="GO:0051082">
    <property type="term" value="F:unfolded protein binding"/>
    <property type="evidence" value="ECO:0007669"/>
    <property type="project" value="TreeGrafter"/>
</dbReference>
<protein>
    <submittedName>
        <fullName evidence="4">Heat shock protein DnaJ</fullName>
    </submittedName>
</protein>
<keyword evidence="4" id="KW-0346">Stress response</keyword>
<feature type="transmembrane region" description="Helical" evidence="2">
    <location>
        <begin position="310"/>
        <end position="330"/>
    </location>
</feature>
<keyword evidence="2" id="KW-1133">Transmembrane helix</keyword>
<dbReference type="InterPro" id="IPR036869">
    <property type="entry name" value="J_dom_sf"/>
</dbReference>
<organism evidence="4 5">
    <name type="scientific">Natrialba chahannaoensis JCM 10990</name>
    <dbReference type="NCBI Taxonomy" id="1227492"/>
    <lineage>
        <taxon>Archaea</taxon>
        <taxon>Methanobacteriati</taxon>
        <taxon>Methanobacteriota</taxon>
        <taxon>Stenosarchaea group</taxon>
        <taxon>Halobacteria</taxon>
        <taxon>Halobacteriales</taxon>
        <taxon>Natrialbaceae</taxon>
        <taxon>Natrialba</taxon>
    </lineage>
</organism>
<keyword evidence="2" id="KW-0812">Transmembrane</keyword>
<dbReference type="SUPFAM" id="SSF46565">
    <property type="entry name" value="Chaperone J-domain"/>
    <property type="match status" value="1"/>
</dbReference>
<feature type="compositionally biased region" description="Polar residues" evidence="1">
    <location>
        <begin position="158"/>
        <end position="167"/>
    </location>
</feature>
<feature type="domain" description="J" evidence="3">
    <location>
        <begin position="4"/>
        <end position="68"/>
    </location>
</feature>
<feature type="compositionally biased region" description="Basic and acidic residues" evidence="1">
    <location>
        <begin position="54"/>
        <end position="72"/>
    </location>
</feature>
<dbReference type="GO" id="GO:0042026">
    <property type="term" value="P:protein refolding"/>
    <property type="evidence" value="ECO:0007669"/>
    <property type="project" value="TreeGrafter"/>
</dbReference>
<dbReference type="Gene3D" id="1.10.287.110">
    <property type="entry name" value="DnaJ domain"/>
    <property type="match status" value="1"/>
</dbReference>
<name>M0ANX9_9EURY</name>
<reference evidence="4 5" key="1">
    <citation type="journal article" date="2014" name="PLoS Genet.">
        <title>Phylogenetically driven sequencing of extremely halophilic archaea reveals strategies for static and dynamic osmo-response.</title>
        <authorList>
            <person name="Becker E.A."/>
            <person name="Seitzer P.M."/>
            <person name="Tritt A."/>
            <person name="Larsen D."/>
            <person name="Krusor M."/>
            <person name="Yao A.I."/>
            <person name="Wu D."/>
            <person name="Madern D."/>
            <person name="Eisen J.A."/>
            <person name="Darling A.E."/>
            <person name="Facciotti M.T."/>
        </authorList>
    </citation>
    <scope>NUCLEOTIDE SEQUENCE [LARGE SCALE GENOMIC DNA]</scope>
    <source>
        <strain evidence="4 5">JCM 10990</strain>
    </source>
</reference>
<dbReference type="RefSeq" id="WP_006167644.1">
    <property type="nucleotide sequence ID" value="NZ_AOIN01000059.1"/>
</dbReference>